<feature type="chain" id="PRO_5030951829" description="CS domain-containing protein" evidence="3">
    <location>
        <begin position="19"/>
        <end position="323"/>
    </location>
</feature>
<dbReference type="GO" id="GO:0051879">
    <property type="term" value="F:Hsp90 protein binding"/>
    <property type="evidence" value="ECO:0007669"/>
    <property type="project" value="InterPro"/>
</dbReference>
<evidence type="ECO:0000256" key="3">
    <source>
        <dbReference type="SAM" id="SignalP"/>
    </source>
</evidence>
<dbReference type="AlphaFoldDB" id="A0A7S0LNH0"/>
<dbReference type="SUPFAM" id="SSF49764">
    <property type="entry name" value="HSP20-like chaperones"/>
    <property type="match status" value="1"/>
</dbReference>
<protein>
    <recommendedName>
        <fullName evidence="4">CS domain-containing protein</fullName>
    </recommendedName>
</protein>
<feature type="compositionally biased region" description="Basic residues" evidence="2">
    <location>
        <begin position="300"/>
        <end position="317"/>
    </location>
</feature>
<evidence type="ECO:0000256" key="2">
    <source>
        <dbReference type="SAM" id="MobiDB-lite"/>
    </source>
</evidence>
<dbReference type="EMBL" id="HBEY01039259">
    <property type="protein sequence ID" value="CAD8615312.1"/>
    <property type="molecule type" value="Transcribed_RNA"/>
</dbReference>
<gene>
    <name evidence="5" type="ORF">CPEL01642_LOCUS18693</name>
</gene>
<dbReference type="GO" id="GO:0051131">
    <property type="term" value="P:chaperone-mediated protein complex assembly"/>
    <property type="evidence" value="ECO:0007669"/>
    <property type="project" value="TreeGrafter"/>
</dbReference>
<dbReference type="Gene3D" id="2.60.40.790">
    <property type="match status" value="1"/>
</dbReference>
<dbReference type="PROSITE" id="PS51203">
    <property type="entry name" value="CS"/>
    <property type="match status" value="1"/>
</dbReference>
<dbReference type="InterPro" id="IPR007052">
    <property type="entry name" value="CS_dom"/>
</dbReference>
<dbReference type="GO" id="GO:0005634">
    <property type="term" value="C:nucleus"/>
    <property type="evidence" value="ECO:0007669"/>
    <property type="project" value="TreeGrafter"/>
</dbReference>
<sequence>MRLVCCTICLINARFVVADGGRTAPMSLADARDADAALALVKAGQVDVTQASVLVALEHGWWGAATAILRSMRERGEPVGSMQEVRATATRIRDQATDVINLLRVGANAEETSVACAFQWAQRPEFIYLNVKFSSRIDGPVTVLNVDNENVTLTNESMDFSAVGRQKPKKFRLNLLFNKEIDPELSQWSFASVGRISFTLAKKVHETWPRLLRDKKKPKNMHHWYERQVTLDAEVKEEAKKRKEAKEKADKDAAEVRSKKAADEPPSTTGEPRAPGSPPMAVASDGESNEAMPPASPLPPKKKGGKKKGKGKGKGGRAAKDEL</sequence>
<dbReference type="GO" id="GO:0051087">
    <property type="term" value="F:protein-folding chaperone binding"/>
    <property type="evidence" value="ECO:0007669"/>
    <property type="project" value="TreeGrafter"/>
</dbReference>
<feature type="signal peptide" evidence="3">
    <location>
        <begin position="1"/>
        <end position="18"/>
    </location>
</feature>
<keyword evidence="3" id="KW-0732">Signal</keyword>
<feature type="domain" description="CS" evidence="4">
    <location>
        <begin position="113"/>
        <end position="212"/>
    </location>
</feature>
<feature type="compositionally biased region" description="Basic and acidic residues" evidence="2">
    <location>
        <begin position="241"/>
        <end position="263"/>
    </location>
</feature>
<reference evidence="5" key="1">
    <citation type="submission" date="2021-01" db="EMBL/GenBank/DDBJ databases">
        <authorList>
            <person name="Corre E."/>
            <person name="Pelletier E."/>
            <person name="Niang G."/>
            <person name="Scheremetjew M."/>
            <person name="Finn R."/>
            <person name="Kale V."/>
            <person name="Holt S."/>
            <person name="Cochrane G."/>
            <person name="Meng A."/>
            <person name="Brown T."/>
            <person name="Cohen L."/>
        </authorList>
    </citation>
    <scope>NUCLEOTIDE SEQUENCE</scope>
    <source>
        <strain evidence="5">PLY182g</strain>
    </source>
</reference>
<evidence type="ECO:0000259" key="4">
    <source>
        <dbReference type="PROSITE" id="PS51203"/>
    </source>
</evidence>
<comment type="similarity">
    <text evidence="1">Belongs to the p23/wos2 family.</text>
</comment>
<accession>A0A7S0LNH0</accession>
<proteinExistence type="inferred from homology"/>
<dbReference type="PANTHER" id="PTHR22932:SF1">
    <property type="entry name" value="CO-CHAPERONE PROTEIN DAF-41"/>
    <property type="match status" value="1"/>
</dbReference>
<name>A0A7S0LNH0_9EUKA</name>
<evidence type="ECO:0000256" key="1">
    <source>
        <dbReference type="ARBA" id="ARBA00025733"/>
    </source>
</evidence>
<feature type="region of interest" description="Disordered" evidence="2">
    <location>
        <begin position="241"/>
        <end position="323"/>
    </location>
</feature>
<organism evidence="5">
    <name type="scientific">Coccolithus braarudii</name>
    <dbReference type="NCBI Taxonomy" id="221442"/>
    <lineage>
        <taxon>Eukaryota</taxon>
        <taxon>Haptista</taxon>
        <taxon>Haptophyta</taxon>
        <taxon>Prymnesiophyceae</taxon>
        <taxon>Coccolithales</taxon>
        <taxon>Coccolithaceae</taxon>
        <taxon>Coccolithus</taxon>
    </lineage>
</organism>
<dbReference type="PANTHER" id="PTHR22932">
    <property type="entry name" value="TELOMERASE-BINDING PROTEIN P23 HSP90 CO-CHAPERONE"/>
    <property type="match status" value="1"/>
</dbReference>
<dbReference type="GO" id="GO:0006457">
    <property type="term" value="P:protein folding"/>
    <property type="evidence" value="ECO:0007669"/>
    <property type="project" value="TreeGrafter"/>
</dbReference>
<dbReference type="InterPro" id="IPR008978">
    <property type="entry name" value="HSP20-like_chaperone"/>
</dbReference>
<dbReference type="InterPro" id="IPR045250">
    <property type="entry name" value="p23-like"/>
</dbReference>
<evidence type="ECO:0000313" key="5">
    <source>
        <dbReference type="EMBL" id="CAD8615312.1"/>
    </source>
</evidence>
<dbReference type="GO" id="GO:0005829">
    <property type="term" value="C:cytosol"/>
    <property type="evidence" value="ECO:0007669"/>
    <property type="project" value="TreeGrafter"/>
</dbReference>